<dbReference type="RefSeq" id="WP_263052826.1">
    <property type="nucleotide sequence ID" value="NZ_CP106735.1"/>
</dbReference>
<evidence type="ECO:0000256" key="4">
    <source>
        <dbReference type="ARBA" id="ARBA00022692"/>
    </source>
</evidence>
<dbReference type="InterPro" id="IPR039426">
    <property type="entry name" value="TonB-dep_rcpt-like"/>
</dbReference>
<dbReference type="PROSITE" id="PS52016">
    <property type="entry name" value="TONB_DEPENDENT_REC_3"/>
    <property type="match status" value="1"/>
</dbReference>
<feature type="transmembrane region" description="Helical" evidence="8">
    <location>
        <begin position="12"/>
        <end position="32"/>
    </location>
</feature>
<gene>
    <name evidence="10" type="ORF">N7E81_08285</name>
</gene>
<dbReference type="Gene3D" id="2.60.40.1120">
    <property type="entry name" value="Carboxypeptidase-like, regulatory domain"/>
    <property type="match status" value="1"/>
</dbReference>
<keyword evidence="4 7" id="KW-0812">Transmembrane</keyword>
<dbReference type="Pfam" id="PF13715">
    <property type="entry name" value="CarbopepD_reg_2"/>
    <property type="match status" value="1"/>
</dbReference>
<keyword evidence="10" id="KW-0675">Receptor</keyword>
<dbReference type="InterPro" id="IPR023997">
    <property type="entry name" value="TonB-dep_OMP_SusC/RagA_CS"/>
</dbReference>
<comment type="subcellular location">
    <subcellularLocation>
        <location evidence="1 7">Cell outer membrane</location>
        <topology evidence="1 7">Multi-pass membrane protein</topology>
    </subcellularLocation>
</comment>
<dbReference type="NCBIfam" id="TIGR04057">
    <property type="entry name" value="SusC_RagA_signa"/>
    <property type="match status" value="1"/>
</dbReference>
<keyword evidence="11" id="KW-1185">Reference proteome</keyword>
<evidence type="ECO:0000256" key="5">
    <source>
        <dbReference type="ARBA" id="ARBA00023136"/>
    </source>
</evidence>
<dbReference type="InterPro" id="IPR008969">
    <property type="entry name" value="CarboxyPept-like_regulatory"/>
</dbReference>
<protein>
    <submittedName>
        <fullName evidence="10">TonB-dependent receptor</fullName>
    </submittedName>
</protein>
<keyword evidence="5 7" id="KW-0472">Membrane</keyword>
<evidence type="ECO:0000256" key="2">
    <source>
        <dbReference type="ARBA" id="ARBA00022448"/>
    </source>
</evidence>
<evidence type="ECO:0000313" key="10">
    <source>
        <dbReference type="EMBL" id="UXX81097.1"/>
    </source>
</evidence>
<dbReference type="Gene3D" id="2.40.170.20">
    <property type="entry name" value="TonB-dependent receptor, beta-barrel domain"/>
    <property type="match status" value="1"/>
</dbReference>
<dbReference type="SUPFAM" id="SSF49464">
    <property type="entry name" value="Carboxypeptidase regulatory domain-like"/>
    <property type="match status" value="1"/>
</dbReference>
<evidence type="ECO:0000256" key="3">
    <source>
        <dbReference type="ARBA" id="ARBA00022452"/>
    </source>
</evidence>
<feature type="domain" description="TonB-dependent receptor plug" evidence="9">
    <location>
        <begin position="125"/>
        <end position="230"/>
    </location>
</feature>
<dbReference type="InterPro" id="IPR023996">
    <property type="entry name" value="TonB-dep_OMP_SusC/RagA"/>
</dbReference>
<evidence type="ECO:0000256" key="1">
    <source>
        <dbReference type="ARBA" id="ARBA00004571"/>
    </source>
</evidence>
<reference evidence="10" key="1">
    <citation type="submission" date="2022-10" db="EMBL/GenBank/DDBJ databases">
        <title>Comparative genomics and taxonomic characterization of three novel marine species of genus Reichenbachiella exhibiting antioxidant and polysaccharide degradation activities.</title>
        <authorList>
            <person name="Muhammad N."/>
            <person name="Lee Y.-J."/>
            <person name="Ko J."/>
            <person name="Kim S.-G."/>
        </authorList>
    </citation>
    <scope>NUCLEOTIDE SEQUENCE</scope>
    <source>
        <strain evidence="10">Wsw4-B4</strain>
    </source>
</reference>
<name>A0ABY6D4M6_9BACT</name>
<sequence length="1031" mass="111771">MKIKYLPDYKRVLYPAFLVLMMIVAMGSEAIAQDNIVKGKVTDATDGSELPGVNVLVNGTSKGTVTDINGNFSISAGKGETLRFSFIGMKPVDVAVTGSVVDVQLNPDYTELEEVVVVGYGSQKKIEVTGAVAQLKSEDITRFVTSDVGAALQGQIAGVNVVSSGSPGASAEIQIRGVSSIAGASTPLYVVDGVPQEGDPRLSPNEIQTIDVLKDAASAAIYGTRGSSGVILITTKQGTKGTMRVSLDGSYGVQDITSGTPLMNAQEQTYFDIVKQRNISGTPDNQIVLELAKSPENFQNDTDLGELVFIDKAAVQNYSANISGGSGDVAYNVTLGYYNKEGVVVNSDFERLNTRINTTYKNGKWKLFSSVGMSLEETSYSPGGIITQTIKYYPTQDNLDLDSDEPISTLGGAQSNRLGWVLASFNNEDHMERNRVFGNFNADYEIVKGLTVSSRLGITASNDYRKRFVPYQEVYDRISGDLISDPSNSSVEMLTANQSSMSWDVRAHYNKTFNKKHNLSLTAVYSVEDYQNEFYNAKKLGVLDNSIKVLSGAAESPSANSDNNYVRRLIGMMGRVQYNYKSKYMISASVRRDGSSQFSSENRWGVFPSVSAGWNVAEEGFWTPLVNTVNGFKLRASYGTVGNERFDPYSYSASITRSVDYAFNSGSGETLANGSTQTSYANALVKWEISKQANFGADFGFFGNRLTLSADYYNTSKEDMLFPIVLPGSAGGGANSSVVLNVGNMTNQGMEFALGYQGITAGVKWGINGTFATNQNEITKINGEGGFVFTNDFGLISGAKDQSQVTVLSEGYEAGAFFIFETNGIADTNEKLAAYQQINPNARMGDLIYVDSDGDGAISQSDRVYKGSGLPEYEIGANFNAGFKQFDFSMQWYAALGHEVMNGAKATAYAYGRHKDLVSAWSEANPVTSIPAYRGDLKQHDNYKGYTDLWLEDGSYIRLKTITLGYSLPAGVLEKVGVSKFRVYASAQNLFTFTKYTGYDPEIGGGIQSRGLDKGNYPMTALYLLGVNLNF</sequence>
<evidence type="ECO:0000256" key="7">
    <source>
        <dbReference type="PROSITE-ProRule" id="PRU01360"/>
    </source>
</evidence>
<dbReference type="InterPro" id="IPR037066">
    <property type="entry name" value="Plug_dom_sf"/>
</dbReference>
<dbReference type="Gene3D" id="2.170.130.10">
    <property type="entry name" value="TonB-dependent receptor, plug domain"/>
    <property type="match status" value="1"/>
</dbReference>
<dbReference type="InterPro" id="IPR012910">
    <property type="entry name" value="Plug_dom"/>
</dbReference>
<proteinExistence type="inferred from homology"/>
<keyword evidence="6 7" id="KW-0998">Cell outer membrane</keyword>
<accession>A0ABY6D4M6</accession>
<organism evidence="10 11">
    <name type="scientific">Reichenbachiella carrageenanivorans</name>
    <dbReference type="NCBI Taxonomy" id="2979869"/>
    <lineage>
        <taxon>Bacteria</taxon>
        <taxon>Pseudomonadati</taxon>
        <taxon>Bacteroidota</taxon>
        <taxon>Cytophagia</taxon>
        <taxon>Cytophagales</taxon>
        <taxon>Reichenbachiellaceae</taxon>
        <taxon>Reichenbachiella</taxon>
    </lineage>
</organism>
<keyword evidence="3 7" id="KW-1134">Transmembrane beta strand</keyword>
<dbReference type="NCBIfam" id="TIGR04056">
    <property type="entry name" value="OMP_RagA_SusC"/>
    <property type="match status" value="1"/>
</dbReference>
<evidence type="ECO:0000256" key="6">
    <source>
        <dbReference type="ARBA" id="ARBA00023237"/>
    </source>
</evidence>
<dbReference type="EMBL" id="CP106735">
    <property type="protein sequence ID" value="UXX81097.1"/>
    <property type="molecule type" value="Genomic_DNA"/>
</dbReference>
<keyword evidence="8" id="KW-1133">Transmembrane helix</keyword>
<evidence type="ECO:0000313" key="11">
    <source>
        <dbReference type="Proteomes" id="UP001062165"/>
    </source>
</evidence>
<evidence type="ECO:0000256" key="8">
    <source>
        <dbReference type="SAM" id="Phobius"/>
    </source>
</evidence>
<dbReference type="InterPro" id="IPR036942">
    <property type="entry name" value="Beta-barrel_TonB_sf"/>
</dbReference>
<evidence type="ECO:0000259" key="9">
    <source>
        <dbReference type="Pfam" id="PF07715"/>
    </source>
</evidence>
<dbReference type="SUPFAM" id="SSF56935">
    <property type="entry name" value="Porins"/>
    <property type="match status" value="1"/>
</dbReference>
<keyword evidence="2 7" id="KW-0813">Transport</keyword>
<dbReference type="Pfam" id="PF07715">
    <property type="entry name" value="Plug"/>
    <property type="match status" value="1"/>
</dbReference>
<comment type="similarity">
    <text evidence="7">Belongs to the TonB-dependent receptor family.</text>
</comment>
<dbReference type="Proteomes" id="UP001062165">
    <property type="component" value="Chromosome"/>
</dbReference>